<reference evidence="1 2" key="1">
    <citation type="submission" date="2013-01" db="EMBL/GenBank/DDBJ databases">
        <authorList>
            <person name="Fiebig A."/>
            <person name="Goeker M."/>
            <person name="Klenk H.-P.P."/>
        </authorList>
    </citation>
    <scope>NUCLEOTIDE SEQUENCE [LARGE SCALE GENOMIC DNA]</scope>
    <source>
        <strain evidence="1 2">DSM 17069</strain>
    </source>
</reference>
<evidence type="ECO:0000313" key="2">
    <source>
        <dbReference type="Proteomes" id="UP000030021"/>
    </source>
</evidence>
<dbReference type="EMBL" id="AONH01000016">
    <property type="protein sequence ID" value="KGM86774.1"/>
    <property type="molecule type" value="Genomic_DNA"/>
</dbReference>
<dbReference type="AlphaFoldDB" id="A0A0A0HJD8"/>
<dbReference type="OrthoDB" id="564699at2"/>
<comment type="caution">
    <text evidence="1">The sequence shown here is derived from an EMBL/GenBank/DDBJ whole genome shotgun (WGS) entry which is preliminary data.</text>
</comment>
<dbReference type="PATRIC" id="fig|1288298.3.peg.3079"/>
<protein>
    <submittedName>
        <fullName evidence="1">Uncharacterized protein</fullName>
    </submittedName>
</protein>
<sequence>MTTTYNTGTISVSNGSTTVMGVGTNWIAGGILPGDDFRAAGLTVEIASVNSATSITLARAWPGAGQAAANYSIRLIDEGERSLAALNEIISALGSGNLSSFAGLEGASNKMAYFTGAGTLAVADLTVAARALLARAAIEQANPTDATAGRLLAVGAFGLGATVLTSVTDLNAALLNGWYSYGLSALNRPFVNGGTVLVLSPNASRVAQIAIEHNSGKIATRYVSEAPPASGVWQPWDEFVTASTLNGFVSVEEITVADDAVGVVDLPGSRTSAMAIIQTSLASNGDVQNVNCGVVMLDAGPSPAGFSVYSGTSFSVTSTTLTGTSGTDGRTTVAPKTSGQLQIENRGGASRKYRVTFL</sequence>
<organism evidence="1 2">
    <name type="scientific">Roseovarius mucosus DSM 17069</name>
    <dbReference type="NCBI Taxonomy" id="1288298"/>
    <lineage>
        <taxon>Bacteria</taxon>
        <taxon>Pseudomonadati</taxon>
        <taxon>Pseudomonadota</taxon>
        <taxon>Alphaproteobacteria</taxon>
        <taxon>Rhodobacterales</taxon>
        <taxon>Roseobacteraceae</taxon>
        <taxon>Roseovarius</taxon>
    </lineage>
</organism>
<dbReference type="HOGENOM" id="CLU_773582_0_0_5"/>
<gene>
    <name evidence="1" type="ORF">rosmuc_03067</name>
</gene>
<dbReference type="CDD" id="cd19958">
    <property type="entry name" value="pyocin_knob"/>
    <property type="match status" value="1"/>
</dbReference>
<name>A0A0A0HJD8_9RHOB</name>
<dbReference type="eggNOG" id="ENOG50334J4">
    <property type="taxonomic scope" value="Bacteria"/>
</dbReference>
<dbReference type="Proteomes" id="UP000030021">
    <property type="component" value="Unassembled WGS sequence"/>
</dbReference>
<dbReference type="RefSeq" id="WP_052115219.1">
    <property type="nucleotide sequence ID" value="NZ_KN293975.1"/>
</dbReference>
<accession>A0A0A0HJD8</accession>
<evidence type="ECO:0000313" key="1">
    <source>
        <dbReference type="EMBL" id="KGM86774.1"/>
    </source>
</evidence>
<proteinExistence type="predicted"/>